<sequence>MRFLGGFIMLLALAGFIMLFAMMYFLFKSKTIPLVVFITIPFIAAILAGFSFPEIVTFVKKGVGKTSEMAVLFIFSVTFFGLMSDAGMFDVIVDKLVKKAGTNVIAVAVVTAIVAIFSHLDGATVTTVLVTVPALLPLYKKLNIRPQLLLMIVGAGMGVMNLLPWGGPVARAATVLGMNPNDLWHIMIPIQILGVVTTIGLAIFGAMREVKFNGAGILEKSSPEFEIEEGTHISQKKEDELKRPKLTAFNMLLTLGVLVLLLINTFPPYFVFMIGCAIALVVNYPNPKDQKNRLKAHAPAALDVSSVMLGAGVMVGILGNSGMLEAMTIPLLKVIPAFIASQLHILMGVLSLPLGLVLGTDSYFYGLMPLAIEVGKNFEITPLSMAVAMTIGKNLSLFISPLVPATFLGIGLAGIELKDHIKYSFVGLFSVSLIMMAFALSIKMF</sequence>
<comment type="subcellular location">
    <subcellularLocation>
        <location evidence="1">Membrane</location>
        <topology evidence="1">Multi-pass membrane protein</topology>
    </subcellularLocation>
</comment>
<evidence type="ECO:0000256" key="6">
    <source>
        <dbReference type="SAM" id="Phobius"/>
    </source>
</evidence>
<evidence type="ECO:0000313" key="8">
    <source>
        <dbReference type="EMBL" id="ERT69181.1"/>
    </source>
</evidence>
<dbReference type="PANTHER" id="PTHR30354">
    <property type="entry name" value="GNT FAMILY GLUCONATE TRANSPORTER"/>
    <property type="match status" value="1"/>
</dbReference>
<feature type="transmembrane region" description="Helical" evidence="6">
    <location>
        <begin position="148"/>
        <end position="166"/>
    </location>
</feature>
<evidence type="ECO:0000313" key="9">
    <source>
        <dbReference type="Proteomes" id="UP000017081"/>
    </source>
</evidence>
<evidence type="ECO:0000256" key="5">
    <source>
        <dbReference type="ARBA" id="ARBA00023136"/>
    </source>
</evidence>
<feature type="transmembrane region" description="Helical" evidence="6">
    <location>
        <begin position="6"/>
        <end position="27"/>
    </location>
</feature>
<feature type="domain" description="Citrate transporter-like" evidence="7">
    <location>
        <begin position="22"/>
        <end position="392"/>
    </location>
</feature>
<reference evidence="8 9" key="1">
    <citation type="submission" date="2013-08" db="EMBL/GenBank/DDBJ databases">
        <authorList>
            <person name="Weinstock G."/>
            <person name="Sodergren E."/>
            <person name="Wylie T."/>
            <person name="Fulton L."/>
            <person name="Fulton R."/>
            <person name="Fronick C."/>
            <person name="O'Laughlin M."/>
            <person name="Godfrey J."/>
            <person name="Miner T."/>
            <person name="Herter B."/>
            <person name="Appelbaum E."/>
            <person name="Cordes M."/>
            <person name="Lek S."/>
            <person name="Wollam A."/>
            <person name="Pepin K.H."/>
            <person name="Palsikar V.B."/>
            <person name="Mitreva M."/>
            <person name="Wilson R.K."/>
        </authorList>
    </citation>
    <scope>NUCLEOTIDE SEQUENCE [LARGE SCALE GENOMIC DNA]</scope>
    <source>
        <strain evidence="8 9">ATCC BAA-474</strain>
    </source>
</reference>
<dbReference type="AlphaFoldDB" id="U7VCH7"/>
<keyword evidence="2" id="KW-0813">Transport</keyword>
<organism evidence="8 9">
    <name type="scientific">Cetobacterium somerae ATCC BAA-474</name>
    <dbReference type="NCBI Taxonomy" id="1319815"/>
    <lineage>
        <taxon>Bacteria</taxon>
        <taxon>Fusobacteriati</taxon>
        <taxon>Fusobacteriota</taxon>
        <taxon>Fusobacteriia</taxon>
        <taxon>Fusobacteriales</taxon>
        <taxon>Fusobacteriaceae</taxon>
        <taxon>Cetobacterium</taxon>
    </lineage>
</organism>
<dbReference type="Pfam" id="PF03600">
    <property type="entry name" value="CitMHS"/>
    <property type="match status" value="1"/>
</dbReference>
<proteinExistence type="predicted"/>
<protein>
    <recommendedName>
        <fullName evidence="7">Citrate transporter-like domain-containing protein</fullName>
    </recommendedName>
</protein>
<evidence type="ECO:0000256" key="3">
    <source>
        <dbReference type="ARBA" id="ARBA00022692"/>
    </source>
</evidence>
<feature type="transmembrane region" description="Helical" evidence="6">
    <location>
        <begin position="395"/>
        <end position="415"/>
    </location>
</feature>
<feature type="transmembrane region" description="Helical" evidence="6">
    <location>
        <begin position="186"/>
        <end position="207"/>
    </location>
</feature>
<accession>U7VCH7</accession>
<dbReference type="GO" id="GO:0015128">
    <property type="term" value="F:gluconate transmembrane transporter activity"/>
    <property type="evidence" value="ECO:0007669"/>
    <property type="project" value="InterPro"/>
</dbReference>
<keyword evidence="4 6" id="KW-1133">Transmembrane helix</keyword>
<evidence type="ECO:0000256" key="1">
    <source>
        <dbReference type="ARBA" id="ARBA00004141"/>
    </source>
</evidence>
<dbReference type="PANTHER" id="PTHR30354:SF26">
    <property type="entry name" value="TRANSPORTER, PUTATIVE-RELATED"/>
    <property type="match status" value="1"/>
</dbReference>
<dbReference type="GO" id="GO:0005886">
    <property type="term" value="C:plasma membrane"/>
    <property type="evidence" value="ECO:0007669"/>
    <property type="project" value="TreeGrafter"/>
</dbReference>
<evidence type="ECO:0000256" key="2">
    <source>
        <dbReference type="ARBA" id="ARBA00022448"/>
    </source>
</evidence>
<dbReference type="NCBIfam" id="TIGR00784">
    <property type="entry name" value="citMHS"/>
    <property type="match status" value="1"/>
</dbReference>
<feature type="transmembrane region" description="Helical" evidence="6">
    <location>
        <begin position="338"/>
        <end position="358"/>
    </location>
</feature>
<dbReference type="InterPro" id="IPR003474">
    <property type="entry name" value="Glcn_transporter"/>
</dbReference>
<gene>
    <name evidence="8" type="ORF">HMPREF0202_00915</name>
</gene>
<dbReference type="STRING" id="1319815.HMPREF0202_00915"/>
<dbReference type="Proteomes" id="UP000017081">
    <property type="component" value="Unassembled WGS sequence"/>
</dbReference>
<comment type="caution">
    <text evidence="8">The sequence shown here is derived from an EMBL/GenBank/DDBJ whole genome shotgun (WGS) entry which is preliminary data.</text>
</comment>
<dbReference type="InterPro" id="IPR004680">
    <property type="entry name" value="Cit_transptr-like_dom"/>
</dbReference>
<feature type="transmembrane region" description="Helical" evidence="6">
    <location>
        <begin position="269"/>
        <end position="286"/>
    </location>
</feature>
<feature type="transmembrane region" description="Helical" evidence="6">
    <location>
        <begin position="246"/>
        <end position="263"/>
    </location>
</feature>
<dbReference type="HOGENOM" id="CLU_044454_0_0_0"/>
<keyword evidence="9" id="KW-1185">Reference proteome</keyword>
<feature type="transmembrane region" description="Helical" evidence="6">
    <location>
        <begin position="34"/>
        <end position="52"/>
    </location>
</feature>
<dbReference type="EMBL" id="AXZF01000033">
    <property type="protein sequence ID" value="ERT69181.1"/>
    <property type="molecule type" value="Genomic_DNA"/>
</dbReference>
<feature type="transmembrane region" description="Helical" evidence="6">
    <location>
        <begin position="298"/>
        <end position="318"/>
    </location>
</feature>
<name>U7VCH7_9FUSO</name>
<evidence type="ECO:0000256" key="4">
    <source>
        <dbReference type="ARBA" id="ARBA00022989"/>
    </source>
</evidence>
<feature type="transmembrane region" description="Helical" evidence="6">
    <location>
        <begin position="421"/>
        <end position="442"/>
    </location>
</feature>
<evidence type="ECO:0000259" key="7">
    <source>
        <dbReference type="Pfam" id="PF03600"/>
    </source>
</evidence>
<dbReference type="GO" id="GO:0015137">
    <property type="term" value="F:citrate transmembrane transporter activity"/>
    <property type="evidence" value="ECO:0007669"/>
    <property type="project" value="InterPro"/>
</dbReference>
<feature type="transmembrane region" description="Helical" evidence="6">
    <location>
        <begin position="123"/>
        <end position="139"/>
    </location>
</feature>
<dbReference type="PATRIC" id="fig|1319815.3.peg.879"/>
<dbReference type="eggNOG" id="COG2851">
    <property type="taxonomic scope" value="Bacteria"/>
</dbReference>
<feature type="transmembrane region" description="Helical" evidence="6">
    <location>
        <begin position="72"/>
        <end position="93"/>
    </location>
</feature>
<feature type="transmembrane region" description="Helical" evidence="6">
    <location>
        <begin position="100"/>
        <end position="117"/>
    </location>
</feature>
<keyword evidence="3 6" id="KW-0812">Transmembrane</keyword>
<keyword evidence="5 6" id="KW-0472">Membrane</keyword>
<dbReference type="InterPro" id="IPR014738">
    <property type="entry name" value="Citrate_transporter"/>
</dbReference>